<keyword evidence="3" id="KW-0732">Signal</keyword>
<protein>
    <submittedName>
        <fullName evidence="5">Arylsulfatase</fullName>
        <ecNumber evidence="5">3.1.6.1</ecNumber>
    </submittedName>
</protein>
<dbReference type="GO" id="GO:0004065">
    <property type="term" value="F:arylsulfatase activity"/>
    <property type="evidence" value="ECO:0007669"/>
    <property type="project" value="UniProtKB-EC"/>
</dbReference>
<feature type="chain" id="PRO_5022986956" evidence="3">
    <location>
        <begin position="23"/>
        <end position="460"/>
    </location>
</feature>
<feature type="domain" description="Sulfatase N-terminal" evidence="4">
    <location>
        <begin position="28"/>
        <end position="346"/>
    </location>
</feature>
<dbReference type="PANTHER" id="PTHR42693">
    <property type="entry name" value="ARYLSULFATASE FAMILY MEMBER"/>
    <property type="match status" value="1"/>
</dbReference>
<accession>A0A5C6FKM7</accession>
<dbReference type="InterPro" id="IPR017850">
    <property type="entry name" value="Alkaline_phosphatase_core_sf"/>
</dbReference>
<evidence type="ECO:0000313" key="5">
    <source>
        <dbReference type="EMBL" id="TWU62547.1"/>
    </source>
</evidence>
<dbReference type="OrthoDB" id="9783154at2"/>
<dbReference type="EMBL" id="SJPZ01000002">
    <property type="protein sequence ID" value="TWU62547.1"/>
    <property type="molecule type" value="Genomic_DNA"/>
</dbReference>
<dbReference type="InterPro" id="IPR050738">
    <property type="entry name" value="Sulfatase"/>
</dbReference>
<evidence type="ECO:0000259" key="4">
    <source>
        <dbReference type="Pfam" id="PF00884"/>
    </source>
</evidence>
<dbReference type="EC" id="3.1.6.1" evidence="5"/>
<dbReference type="SUPFAM" id="SSF53649">
    <property type="entry name" value="Alkaline phosphatase-like"/>
    <property type="match status" value="1"/>
</dbReference>
<evidence type="ECO:0000256" key="3">
    <source>
        <dbReference type="SAM" id="SignalP"/>
    </source>
</evidence>
<dbReference type="Proteomes" id="UP000316476">
    <property type="component" value="Unassembled WGS sequence"/>
</dbReference>
<feature type="signal peptide" evidence="3">
    <location>
        <begin position="1"/>
        <end position="22"/>
    </location>
</feature>
<evidence type="ECO:0000256" key="2">
    <source>
        <dbReference type="ARBA" id="ARBA00022801"/>
    </source>
</evidence>
<keyword evidence="2 5" id="KW-0378">Hydrolase</keyword>
<dbReference type="InterPro" id="IPR000917">
    <property type="entry name" value="Sulfatase_N"/>
</dbReference>
<dbReference type="Pfam" id="PF00884">
    <property type="entry name" value="Sulfatase"/>
    <property type="match status" value="1"/>
</dbReference>
<comment type="caution">
    <text evidence="5">The sequence shown here is derived from an EMBL/GenBank/DDBJ whole genome shotgun (WGS) entry which is preliminary data.</text>
</comment>
<dbReference type="Gene3D" id="3.40.720.10">
    <property type="entry name" value="Alkaline Phosphatase, subunit A"/>
    <property type="match status" value="1"/>
</dbReference>
<reference evidence="5 6" key="1">
    <citation type="submission" date="2019-02" db="EMBL/GenBank/DDBJ databases">
        <title>Deep-cultivation of Planctomycetes and their phenomic and genomic characterization uncovers novel biology.</title>
        <authorList>
            <person name="Wiegand S."/>
            <person name="Jogler M."/>
            <person name="Boedeker C."/>
            <person name="Pinto D."/>
            <person name="Vollmers J."/>
            <person name="Rivas-Marin E."/>
            <person name="Kohn T."/>
            <person name="Peeters S.H."/>
            <person name="Heuer A."/>
            <person name="Rast P."/>
            <person name="Oberbeckmann S."/>
            <person name="Bunk B."/>
            <person name="Jeske O."/>
            <person name="Meyerdierks A."/>
            <person name="Storesund J.E."/>
            <person name="Kallscheuer N."/>
            <person name="Luecker S."/>
            <person name="Lage O.M."/>
            <person name="Pohl T."/>
            <person name="Merkel B.J."/>
            <person name="Hornburger P."/>
            <person name="Mueller R.-W."/>
            <person name="Bruemmer F."/>
            <person name="Labrenz M."/>
            <person name="Spormann A.M."/>
            <person name="Op Den Camp H."/>
            <person name="Overmann J."/>
            <person name="Amann R."/>
            <person name="Jetten M.S.M."/>
            <person name="Mascher T."/>
            <person name="Medema M.H."/>
            <person name="Devos D.P."/>
            <person name="Kaster A.-K."/>
            <person name="Ovreas L."/>
            <person name="Rohde M."/>
            <person name="Galperin M.Y."/>
            <person name="Jogler C."/>
        </authorList>
    </citation>
    <scope>NUCLEOTIDE SEQUENCE [LARGE SCALE GENOMIC DNA]</scope>
    <source>
        <strain evidence="5 6">V7</strain>
    </source>
</reference>
<gene>
    <name evidence="5" type="primary">atsA_85</name>
    <name evidence="5" type="ORF">V7x_42820</name>
</gene>
<dbReference type="CDD" id="cd16145">
    <property type="entry name" value="ARS_like"/>
    <property type="match status" value="1"/>
</dbReference>
<dbReference type="AlphaFoldDB" id="A0A5C6FKM7"/>
<evidence type="ECO:0000313" key="6">
    <source>
        <dbReference type="Proteomes" id="UP000316476"/>
    </source>
</evidence>
<dbReference type="RefSeq" id="WP_146415332.1">
    <property type="nucleotide sequence ID" value="NZ_SJPZ01000002.1"/>
</dbReference>
<comment type="similarity">
    <text evidence="1">Belongs to the sulfatase family.</text>
</comment>
<dbReference type="Gene3D" id="3.30.1120.10">
    <property type="match status" value="1"/>
</dbReference>
<evidence type="ECO:0000256" key="1">
    <source>
        <dbReference type="ARBA" id="ARBA00008779"/>
    </source>
</evidence>
<organism evidence="5 6">
    <name type="scientific">Crateriforma conspicua</name>
    <dbReference type="NCBI Taxonomy" id="2527996"/>
    <lineage>
        <taxon>Bacteria</taxon>
        <taxon>Pseudomonadati</taxon>
        <taxon>Planctomycetota</taxon>
        <taxon>Planctomycetia</taxon>
        <taxon>Planctomycetales</taxon>
        <taxon>Planctomycetaceae</taxon>
        <taxon>Crateriforma</taxon>
    </lineage>
</organism>
<sequence length="460" mass="51323" precursor="true">MKLNVFVYVIASTFWFASSAIAEDAARPNIIFIMADDLGYGDLGCYGQQLISTPHIDQLAAEGIRFTQAYAGGSVCTASRSVLMTGLHNGHTPARDNVPHYRTYLQESDITIAEVLKQAGYHCGGVGKWSLGDAGTVGRATNQGFDTWLGYLNQDHAHYYFTEYLDDDDGRLELIGNSVARQHYSHNLLTERALDFIRESKTAPFFLYVAWTLPHFSAKDEDPDGLTVPSTAPYSDRSWDERSKKYAAMVDMLDVDVGRIVNLVDELGLDENTLIIFTSDNGGHSSVWKDLNTNGPLRGYKRSLNEGGIRVPFVARWPGTIPAGQTSDEVIAFQDMLPTFAELAGAETPPRIDGVSVVTALRGGAMDQTREFLYWDYGHCRRRYDQAVRWNDWKGIRLGTEGRIQLYDLATDVSESHDVAVKHPEVVRRITRMMNSAASPSERYPIGRLYKGGPLWSRDN</sequence>
<dbReference type="PANTHER" id="PTHR42693:SF53">
    <property type="entry name" value="ENDO-4-O-SULFATASE"/>
    <property type="match status" value="1"/>
</dbReference>
<name>A0A5C6FKM7_9PLAN</name>
<proteinExistence type="inferred from homology"/>